<organism evidence="1 2">
    <name type="scientific">Massilia soli</name>
    <dbReference type="NCBI Taxonomy" id="2792854"/>
    <lineage>
        <taxon>Bacteria</taxon>
        <taxon>Pseudomonadati</taxon>
        <taxon>Pseudomonadota</taxon>
        <taxon>Betaproteobacteria</taxon>
        <taxon>Burkholderiales</taxon>
        <taxon>Oxalobacteraceae</taxon>
        <taxon>Telluria group</taxon>
        <taxon>Massilia</taxon>
    </lineage>
</organism>
<gene>
    <name evidence="1" type="ORF">I4X03_015080</name>
</gene>
<dbReference type="RefSeq" id="WP_223469073.1">
    <property type="nucleotide sequence ID" value="NZ_JAFBIL020000006.1"/>
</dbReference>
<comment type="caution">
    <text evidence="1">The sequence shown here is derived from an EMBL/GenBank/DDBJ whole genome shotgun (WGS) entry which is preliminary data.</text>
</comment>
<evidence type="ECO:0000313" key="1">
    <source>
        <dbReference type="EMBL" id="MBZ2208587.1"/>
    </source>
</evidence>
<sequence>MNTITLSPYLRLSGAGFDIDLKSRGNKFRLILKRGDELVATGFASRGHSMKNADALRRIQLNQFGETTDVFSLVSRLADIAESLSPARATNAAR</sequence>
<reference evidence="1 2" key="2">
    <citation type="submission" date="2021-08" db="EMBL/GenBank/DDBJ databases">
        <title>Massilia sp. R798.</title>
        <authorList>
            <person name="Baek J.H."/>
            <person name="Jung H.S."/>
            <person name="Kim K.R."/>
            <person name="Jeon C.O."/>
        </authorList>
    </citation>
    <scope>NUCLEOTIDE SEQUENCE [LARGE SCALE GENOMIC DNA]</scope>
    <source>
        <strain evidence="1 2">R798</strain>
    </source>
</reference>
<accession>A0ABS7SRM4</accession>
<dbReference type="Proteomes" id="UP000809349">
    <property type="component" value="Unassembled WGS sequence"/>
</dbReference>
<protein>
    <recommendedName>
        <fullName evidence="3">DUF1508 domain-containing protein</fullName>
    </recommendedName>
</protein>
<name>A0ABS7SRM4_9BURK</name>
<dbReference type="EMBL" id="JAFBIL020000006">
    <property type="protein sequence ID" value="MBZ2208587.1"/>
    <property type="molecule type" value="Genomic_DNA"/>
</dbReference>
<evidence type="ECO:0008006" key="3">
    <source>
        <dbReference type="Google" id="ProtNLM"/>
    </source>
</evidence>
<evidence type="ECO:0000313" key="2">
    <source>
        <dbReference type="Proteomes" id="UP000809349"/>
    </source>
</evidence>
<keyword evidence="2" id="KW-1185">Reference proteome</keyword>
<reference evidence="1 2" key="1">
    <citation type="submission" date="2021-01" db="EMBL/GenBank/DDBJ databases">
        <authorList>
            <person name="Ruan W."/>
            <person name="Khan S.A."/>
            <person name="Jeon C.O."/>
        </authorList>
    </citation>
    <scope>NUCLEOTIDE SEQUENCE [LARGE SCALE GENOMIC DNA]</scope>
    <source>
        <strain evidence="1 2">R798</strain>
    </source>
</reference>
<proteinExistence type="predicted"/>